<evidence type="ECO:0000259" key="1">
    <source>
        <dbReference type="PROSITE" id="PS50846"/>
    </source>
</evidence>
<dbReference type="OrthoDB" id="9813965at2"/>
<reference evidence="2 3" key="1">
    <citation type="submission" date="2016-11" db="EMBL/GenBank/DDBJ databases">
        <title>Study of marine rhodopsin-containing bacteria.</title>
        <authorList>
            <person name="Yoshizawa S."/>
            <person name="Kumagai Y."/>
            <person name="Kogure K."/>
        </authorList>
    </citation>
    <scope>NUCLEOTIDE SEQUENCE [LARGE SCALE GENOMIC DNA]</scope>
    <source>
        <strain evidence="2 3">SG-29</strain>
    </source>
</reference>
<dbReference type="InterPro" id="IPR036163">
    <property type="entry name" value="HMA_dom_sf"/>
</dbReference>
<dbReference type="GO" id="GO:0046872">
    <property type="term" value="F:metal ion binding"/>
    <property type="evidence" value="ECO:0007669"/>
    <property type="project" value="InterPro"/>
</dbReference>
<dbReference type="AlphaFoldDB" id="A0A259TWC1"/>
<protein>
    <recommendedName>
        <fullName evidence="1">HMA domain-containing protein</fullName>
    </recommendedName>
</protein>
<dbReference type="Pfam" id="PF00403">
    <property type="entry name" value="HMA"/>
    <property type="match status" value="1"/>
</dbReference>
<organism evidence="2 3">
    <name type="scientific">Rubricoccus marinus</name>
    <dbReference type="NCBI Taxonomy" id="716817"/>
    <lineage>
        <taxon>Bacteria</taxon>
        <taxon>Pseudomonadati</taxon>
        <taxon>Rhodothermota</taxon>
        <taxon>Rhodothermia</taxon>
        <taxon>Rhodothermales</taxon>
        <taxon>Rubricoccaceae</taxon>
        <taxon>Rubricoccus</taxon>
    </lineage>
</organism>
<dbReference type="InParanoid" id="A0A259TWC1"/>
<name>A0A259TWC1_9BACT</name>
<dbReference type="SUPFAM" id="SSF55008">
    <property type="entry name" value="HMA, heavy metal-associated domain"/>
    <property type="match status" value="1"/>
</dbReference>
<dbReference type="EMBL" id="MQWB01000001">
    <property type="protein sequence ID" value="OZC02043.1"/>
    <property type="molecule type" value="Genomic_DNA"/>
</dbReference>
<dbReference type="Gene3D" id="3.30.70.100">
    <property type="match status" value="1"/>
</dbReference>
<evidence type="ECO:0000313" key="2">
    <source>
        <dbReference type="EMBL" id="OZC02043.1"/>
    </source>
</evidence>
<comment type="caution">
    <text evidence="2">The sequence shown here is derived from an EMBL/GenBank/DDBJ whole genome shotgun (WGS) entry which is preliminary data.</text>
</comment>
<sequence>MEPLRETQTETLTIEGMTCTHCVAAVRAALESVPGALVRTVDIGSATVDLSPEADRDVIRAAVEDAGFDLAPEA</sequence>
<gene>
    <name evidence="2" type="ORF">BSZ36_03030</name>
</gene>
<dbReference type="InterPro" id="IPR006121">
    <property type="entry name" value="HMA_dom"/>
</dbReference>
<keyword evidence="3" id="KW-1185">Reference proteome</keyword>
<accession>A0A259TWC1</accession>
<dbReference type="RefSeq" id="WP_094545872.1">
    <property type="nucleotide sequence ID" value="NZ_MQWB01000001.1"/>
</dbReference>
<proteinExistence type="predicted"/>
<dbReference type="CDD" id="cd00371">
    <property type="entry name" value="HMA"/>
    <property type="match status" value="1"/>
</dbReference>
<dbReference type="PROSITE" id="PS50846">
    <property type="entry name" value="HMA_2"/>
    <property type="match status" value="1"/>
</dbReference>
<feature type="domain" description="HMA" evidence="1">
    <location>
        <begin position="8"/>
        <end position="71"/>
    </location>
</feature>
<evidence type="ECO:0000313" key="3">
    <source>
        <dbReference type="Proteomes" id="UP000216446"/>
    </source>
</evidence>
<dbReference type="Proteomes" id="UP000216446">
    <property type="component" value="Unassembled WGS sequence"/>
</dbReference>